<name>A0ABM8IG42_9BACE</name>
<protein>
    <submittedName>
        <fullName evidence="1">Uncharacterized protein</fullName>
    </submittedName>
</protein>
<reference evidence="1 2" key="1">
    <citation type="submission" date="2023-04" db="EMBL/GenBank/DDBJ databases">
        <title>Draft genome sequence of acteroides sedimenti strain YN3PY1.</title>
        <authorList>
            <person name="Yoshida N."/>
        </authorList>
    </citation>
    <scope>NUCLEOTIDE SEQUENCE [LARGE SCALE GENOMIC DNA]</scope>
    <source>
        <strain evidence="1 2">YN3PY1</strain>
    </source>
</reference>
<keyword evidence="2" id="KW-1185">Reference proteome</keyword>
<organism evidence="1 2">
    <name type="scientific">Bacteroides sedimenti</name>
    <dbReference type="NCBI Taxonomy" id="2136147"/>
    <lineage>
        <taxon>Bacteria</taxon>
        <taxon>Pseudomonadati</taxon>
        <taxon>Bacteroidota</taxon>
        <taxon>Bacteroidia</taxon>
        <taxon>Bacteroidales</taxon>
        <taxon>Bacteroidaceae</taxon>
        <taxon>Bacteroides</taxon>
    </lineage>
</organism>
<sequence>MISITVLGNDIIYKSKDAIFLYNVEKRETVKLTNCAKNFSIGRVLYKDDTISFILYNGIEFAASSSSRVIYEKEYLIKGKECILQANSKVTLVNKNQIITLSDDRFYLESVKVNGEKSLSVINSYNDLCERYYKHYKYSDSNINYNLGEGSISILEKGKWNCIFKGTKNKGVLCAYYDANLSLDGIYLIYSYGCFKHNRKKLISCQLFEMNTKNRTINDLSFLSGSFAKYSEDGQLILYRKNNGHGFAIYGRDNNTTISLSEAEEAYWIFHVNS</sequence>
<dbReference type="Proteomes" id="UP001496674">
    <property type="component" value="Chromosome"/>
</dbReference>
<dbReference type="EMBL" id="AP028055">
    <property type="protein sequence ID" value="BEG99281.1"/>
    <property type="molecule type" value="Genomic_DNA"/>
</dbReference>
<accession>A0ABM8IG42</accession>
<evidence type="ECO:0000313" key="2">
    <source>
        <dbReference type="Proteomes" id="UP001496674"/>
    </source>
</evidence>
<proteinExistence type="predicted"/>
<gene>
    <name evidence="1" type="ORF">BSYN_15460</name>
</gene>
<evidence type="ECO:0000313" key="1">
    <source>
        <dbReference type="EMBL" id="BEG99281.1"/>
    </source>
</evidence>